<evidence type="ECO:0000256" key="2">
    <source>
        <dbReference type="ARBA" id="ARBA00023127"/>
    </source>
</evidence>
<dbReference type="CDD" id="cd20524">
    <property type="entry name" value="CYCLIN_CCNH_rpt1"/>
    <property type="match status" value="1"/>
</dbReference>
<sequence>MSESGMSTQSPQNSSTPDVKQVEHPPNYKRLTDDDLYRHSSQFRLWSFTPDKLLQKRTETNARAVVVIEEKLRAFKEKHKDELTPDVAKVIDSKATPITTEEELKLVNFYAQKVQVIAQKMSLPTEVVATSISFFRRFFLENSVLEVEPKDIVHTTIFLACKSENYFISVNSFAEKAKATKETILKYEFKLLETLKFTLMNHHPYKPLHGFFLDIQKTLHGKIDLKYMGKIYEKCKKRITEALLTDAVYFYTPPQITLATLMIEDEALTTRYLELKFHGQDAQTTDNTTDKSHSIHHINFERLLSVVQSCKEILEKPITISVQEAKGIMAKIYYCENPEGLLNRLKREPPKDSEDSPAKKQKVLPPQ</sequence>
<feature type="region of interest" description="Disordered" evidence="4">
    <location>
        <begin position="1"/>
        <end position="33"/>
    </location>
</feature>
<comment type="similarity">
    <text evidence="1">Belongs to the cyclin family. Cyclin C subfamily.</text>
</comment>
<dbReference type="GO" id="GO:0006995">
    <property type="term" value="P:cellular response to nitrogen starvation"/>
    <property type="evidence" value="ECO:0007669"/>
    <property type="project" value="EnsemblFungi"/>
</dbReference>
<dbReference type="GO" id="GO:0006367">
    <property type="term" value="P:transcription initiation at RNA polymerase II promoter"/>
    <property type="evidence" value="ECO:0007669"/>
    <property type="project" value="EnsemblFungi"/>
</dbReference>
<dbReference type="Proteomes" id="UP000054886">
    <property type="component" value="Unassembled WGS sequence"/>
</dbReference>
<accession>A0A0W0DJL1</accession>
<dbReference type="GO" id="GO:0006357">
    <property type="term" value="P:regulation of transcription by RNA polymerase II"/>
    <property type="evidence" value="ECO:0007669"/>
    <property type="project" value="InterPro"/>
</dbReference>
<dbReference type="SMART" id="SM00385">
    <property type="entry name" value="CYCLIN"/>
    <property type="match status" value="1"/>
</dbReference>
<dbReference type="CDD" id="cd20525">
    <property type="entry name" value="CYCLIN_CCNH_rpt2"/>
    <property type="match status" value="1"/>
</dbReference>
<dbReference type="GO" id="GO:0070985">
    <property type="term" value="C:transcription factor TFIIK complex"/>
    <property type="evidence" value="ECO:0007669"/>
    <property type="project" value="EnsemblFungi"/>
</dbReference>
<dbReference type="InterPro" id="IPR036915">
    <property type="entry name" value="Cyclin-like_sf"/>
</dbReference>
<dbReference type="EMBL" id="LLZZ01000172">
    <property type="protein sequence ID" value="KTA96415.1"/>
    <property type="molecule type" value="Genomic_DNA"/>
</dbReference>
<organism evidence="6 7">
    <name type="scientific">Candida glabrata</name>
    <name type="common">Yeast</name>
    <name type="synonym">Torulopsis glabrata</name>
    <dbReference type="NCBI Taxonomy" id="5478"/>
    <lineage>
        <taxon>Eukaryota</taxon>
        <taxon>Fungi</taxon>
        <taxon>Dikarya</taxon>
        <taxon>Ascomycota</taxon>
        <taxon>Saccharomycotina</taxon>
        <taxon>Saccharomycetes</taxon>
        <taxon>Saccharomycetales</taxon>
        <taxon>Saccharomycetaceae</taxon>
        <taxon>Nakaseomyces</taxon>
    </lineage>
</organism>
<dbReference type="AlphaFoldDB" id="A0A0W0DJL1"/>
<comment type="caution">
    <text evidence="6">The sequence shown here is derived from an EMBL/GenBank/DDBJ whole genome shotgun (WGS) entry which is preliminary data.</text>
</comment>
<name>A0A0W0DJL1_CANGB</name>
<dbReference type="SUPFAM" id="SSF47954">
    <property type="entry name" value="Cyclin-like"/>
    <property type="match status" value="2"/>
</dbReference>
<dbReference type="VEuPathDB" id="FungiDB:B1J91_K05115g"/>
<evidence type="ECO:0000259" key="5">
    <source>
        <dbReference type="SMART" id="SM00385"/>
    </source>
</evidence>
<evidence type="ECO:0000256" key="1">
    <source>
        <dbReference type="ARBA" id="ARBA00008638"/>
    </source>
</evidence>
<dbReference type="InterPro" id="IPR043198">
    <property type="entry name" value="Cyclin/Ssn8"/>
</dbReference>
<evidence type="ECO:0000313" key="6">
    <source>
        <dbReference type="EMBL" id="KTA96415.1"/>
    </source>
</evidence>
<keyword evidence="2 3" id="KW-0195">Cyclin</keyword>
<dbReference type="GO" id="GO:0010508">
    <property type="term" value="P:positive regulation of autophagy"/>
    <property type="evidence" value="ECO:0007669"/>
    <property type="project" value="EnsemblFungi"/>
</dbReference>
<dbReference type="GO" id="GO:1905866">
    <property type="term" value="P:positive regulation of Atg1/ULK1 kinase complex assembly"/>
    <property type="evidence" value="ECO:0007669"/>
    <property type="project" value="EnsemblFungi"/>
</dbReference>
<dbReference type="InterPro" id="IPR006671">
    <property type="entry name" value="Cyclin_N"/>
</dbReference>
<dbReference type="VEuPathDB" id="FungiDB:GWK60_K04961"/>
<dbReference type="InterPro" id="IPR031658">
    <property type="entry name" value="Cyclin_C_2"/>
</dbReference>
<dbReference type="Gene3D" id="1.10.472.10">
    <property type="entry name" value="Cyclin-like"/>
    <property type="match status" value="2"/>
</dbReference>
<evidence type="ECO:0000256" key="4">
    <source>
        <dbReference type="SAM" id="MobiDB-lite"/>
    </source>
</evidence>
<feature type="compositionally biased region" description="Basic and acidic residues" evidence="4">
    <location>
        <begin position="345"/>
        <end position="358"/>
    </location>
</feature>
<dbReference type="InterPro" id="IPR013763">
    <property type="entry name" value="Cyclin-like_dom"/>
</dbReference>
<dbReference type="NCBIfam" id="TIGR00569">
    <property type="entry name" value="ccl1"/>
    <property type="match status" value="1"/>
</dbReference>
<dbReference type="VEuPathDB" id="FungiDB:CAGL0K05115g"/>
<proteinExistence type="inferred from homology"/>
<dbReference type="FunFam" id="1.10.472.10:FF:000128">
    <property type="entry name" value="TFIIK subunit"/>
    <property type="match status" value="1"/>
</dbReference>
<evidence type="ECO:0000313" key="7">
    <source>
        <dbReference type="Proteomes" id="UP000054886"/>
    </source>
</evidence>
<dbReference type="Pfam" id="PF16899">
    <property type="entry name" value="Cyclin_C_2"/>
    <property type="match status" value="1"/>
</dbReference>
<evidence type="ECO:0000256" key="3">
    <source>
        <dbReference type="RuleBase" id="RU000383"/>
    </source>
</evidence>
<dbReference type="InterPro" id="IPR027081">
    <property type="entry name" value="CyclinH/Ccl1"/>
</dbReference>
<gene>
    <name evidence="6" type="ORF">AO440_003471</name>
</gene>
<feature type="domain" description="Cyclin-like" evidence="5">
    <location>
        <begin position="112"/>
        <end position="193"/>
    </location>
</feature>
<dbReference type="PANTHER" id="PTHR10026">
    <property type="entry name" value="CYCLIN"/>
    <property type="match status" value="1"/>
</dbReference>
<feature type="compositionally biased region" description="Polar residues" evidence="4">
    <location>
        <begin position="1"/>
        <end position="18"/>
    </location>
</feature>
<dbReference type="GO" id="GO:0016538">
    <property type="term" value="F:cyclin-dependent protein serine/threonine kinase regulator activity"/>
    <property type="evidence" value="ECO:0007669"/>
    <property type="project" value="EnsemblFungi"/>
</dbReference>
<dbReference type="GO" id="GO:0006289">
    <property type="term" value="P:nucleotide-excision repair"/>
    <property type="evidence" value="ECO:0007669"/>
    <property type="project" value="EnsemblFungi"/>
</dbReference>
<dbReference type="VEuPathDB" id="FungiDB:GVI51_K04961"/>
<dbReference type="Pfam" id="PF00134">
    <property type="entry name" value="Cyclin_N"/>
    <property type="match status" value="1"/>
</dbReference>
<feature type="region of interest" description="Disordered" evidence="4">
    <location>
        <begin position="343"/>
        <end position="367"/>
    </location>
</feature>
<protein>
    <submittedName>
        <fullName evidence="6">Cyclin CCL1</fullName>
    </submittedName>
</protein>
<reference evidence="6 7" key="1">
    <citation type="submission" date="2015-10" db="EMBL/GenBank/DDBJ databases">
        <title>Draft genomes sequences of Candida glabrata isolates 1A, 1B, 2A, 2B, 3A and 3B.</title>
        <authorList>
            <person name="Haavelsrud O.E."/>
            <person name="Gaustad P."/>
        </authorList>
    </citation>
    <scope>NUCLEOTIDE SEQUENCE [LARGE SCALE GENOMIC DNA]</scope>
    <source>
        <strain evidence="6">910700640</strain>
    </source>
</reference>